<dbReference type="InterPro" id="IPR043130">
    <property type="entry name" value="CDP-OH_PTrfase_TM_dom"/>
</dbReference>
<dbReference type="GO" id="GO:0008654">
    <property type="term" value="P:phospholipid biosynthetic process"/>
    <property type="evidence" value="ECO:0007669"/>
    <property type="project" value="InterPro"/>
</dbReference>
<protein>
    <submittedName>
        <fullName evidence="2">Gwc1 protein</fullName>
    </submittedName>
</protein>
<proteinExistence type="predicted"/>
<keyword evidence="1" id="KW-0472">Membrane</keyword>
<dbReference type="Proteomes" id="UP000051297">
    <property type="component" value="Unassembled WGS sequence"/>
</dbReference>
<dbReference type="AlphaFoldDB" id="A0A0T5ZXC8"/>
<reference evidence="2 3" key="1">
    <citation type="submission" date="2015-05" db="EMBL/GenBank/DDBJ databases">
        <title>Critical biogeochemical functions in the subsurface are associated with bacteria from new phyla and little studied lineages.</title>
        <authorList>
            <person name="Hug L.A."/>
            <person name="Thomas B.C."/>
            <person name="Sharon I."/>
            <person name="Brown C.T."/>
            <person name="Sharma R."/>
            <person name="Hettich R.L."/>
            <person name="Wilkins M.J."/>
            <person name="Williams K.H."/>
            <person name="Singh A."/>
            <person name="Banfield J.F."/>
        </authorList>
    </citation>
    <scope>NUCLEOTIDE SEQUENCE [LARGE SCALE GENOMIC DNA]</scope>
    <source>
        <strain evidence="2">CSP1-7</strain>
    </source>
</reference>
<accession>A0A0T5ZXC8</accession>
<evidence type="ECO:0000256" key="1">
    <source>
        <dbReference type="SAM" id="Phobius"/>
    </source>
</evidence>
<name>A0A0T5ZXC8_UNCKA</name>
<sequence>MTLKRTADVLTAIRLLGAMVVPVIGWIKGPAAIAGAGGWLLLLLWLTDLFDGRLARRSGHAGEGFFGRNDGWVDLALGVASFTLLAITGFVNPWMYWGVVVAIAVLLRVDFLVFQGLITFAWAVLYFAVAVGQDPVYLVGIALLGGLHALFSRERFMVLWNQFWGHVFKR</sequence>
<feature type="transmembrane region" description="Helical" evidence="1">
    <location>
        <begin position="135"/>
        <end position="151"/>
    </location>
</feature>
<comment type="caution">
    <text evidence="2">The sequence shown here is derived from an EMBL/GenBank/DDBJ whole genome shotgun (WGS) entry which is preliminary data.</text>
</comment>
<organism evidence="2 3">
    <name type="scientific">candidate division WWE3 bacterium CSP1-7</name>
    <dbReference type="NCBI Taxonomy" id="1576480"/>
    <lineage>
        <taxon>Bacteria</taxon>
        <taxon>Katanobacteria</taxon>
    </lineage>
</organism>
<dbReference type="EMBL" id="LDXK01000003">
    <property type="protein sequence ID" value="KRT67434.1"/>
    <property type="molecule type" value="Genomic_DNA"/>
</dbReference>
<evidence type="ECO:0000313" key="2">
    <source>
        <dbReference type="EMBL" id="KRT67434.1"/>
    </source>
</evidence>
<dbReference type="InterPro" id="IPR000462">
    <property type="entry name" value="CDP-OH_P_trans"/>
</dbReference>
<feature type="transmembrane region" description="Helical" evidence="1">
    <location>
        <begin position="97"/>
        <end position="128"/>
    </location>
</feature>
<dbReference type="GO" id="GO:0016020">
    <property type="term" value="C:membrane"/>
    <property type="evidence" value="ECO:0007669"/>
    <property type="project" value="InterPro"/>
</dbReference>
<dbReference type="Pfam" id="PF01066">
    <property type="entry name" value="CDP-OH_P_transf"/>
    <property type="match status" value="1"/>
</dbReference>
<keyword evidence="1" id="KW-1133">Transmembrane helix</keyword>
<dbReference type="Gene3D" id="1.20.120.1760">
    <property type="match status" value="1"/>
</dbReference>
<dbReference type="GO" id="GO:0016780">
    <property type="term" value="F:phosphotransferase activity, for other substituted phosphate groups"/>
    <property type="evidence" value="ECO:0007669"/>
    <property type="project" value="InterPro"/>
</dbReference>
<evidence type="ECO:0000313" key="3">
    <source>
        <dbReference type="Proteomes" id="UP000051297"/>
    </source>
</evidence>
<gene>
    <name evidence="2" type="primary">gwc1</name>
    <name evidence="2" type="ORF">XU08_C0003G0110</name>
</gene>
<keyword evidence="1" id="KW-0812">Transmembrane</keyword>